<accession>A0AC58TUM4</accession>
<evidence type="ECO:0000313" key="2">
    <source>
        <dbReference type="RefSeq" id="XP_075100926.1"/>
    </source>
</evidence>
<sequence length="528" mass="59581">MQQRLDLLVLVALHFAVVVFGAGGGDDDFSRNDFPASFVFGSGSSAYQVEGAAFEDGRKPSIWDTFSHAGAYNGANGDVACDAYHKYKEDVQLMVDTGLEAYRFSISWSRLIPNGRGPVNPKGLQYYNNLINELVSHGIQPHVTLCHDDLPQVLEDEYGGWLSQKIINDFIAYADICFKEFGDRVLHWTTVNEANVFALGGYDLGFTPPGRCSPHVGIGPCSRGNSSTEPYIVAHNMLLTHSSVFRLYKRKYKSTQHGFVGLNIFAYRFIPHTNATADEVATLRAYAFYLGWFISPLIFGDYPVTMKGRVGSRMPTFTRQESEQVKGAIDFISLNHYTTLPVKDRPSAFERDYRDFNTDAEAQLIFEQAGVTPKGEVRLGTCMIFRCTLALFYLLFTILEYFKKTYGNLPIYIHENGQTTPRNATLNDTGRVEYLHAYIRNLLDAMRNGSNVRGYFSWSFLDGLELLDGYESAYGLYYVDLDDKNLTRYPKLSQQWYSNFLKGKSRKSNVNLEIGKEVSHSSESEFSS</sequence>
<name>A0AC58TUM4_TOBAC</name>
<reference evidence="1" key="1">
    <citation type="journal article" date="2014" name="Nat. Commun.">
        <title>The tobacco genome sequence and its comparison with those of tomato and potato.</title>
        <authorList>
            <person name="Sierro N."/>
            <person name="Battey J.N."/>
            <person name="Ouadi S."/>
            <person name="Bakaher N."/>
            <person name="Bovet L."/>
            <person name="Willig A."/>
            <person name="Goepfert S."/>
            <person name="Peitsch M.C."/>
            <person name="Ivanov N.V."/>
        </authorList>
    </citation>
    <scope>NUCLEOTIDE SEQUENCE [LARGE SCALE GENOMIC DNA]</scope>
</reference>
<organism evidence="1 2">
    <name type="scientific">Nicotiana tabacum</name>
    <name type="common">Common tobacco</name>
    <dbReference type="NCBI Taxonomy" id="4097"/>
    <lineage>
        <taxon>Eukaryota</taxon>
        <taxon>Viridiplantae</taxon>
        <taxon>Streptophyta</taxon>
        <taxon>Embryophyta</taxon>
        <taxon>Tracheophyta</taxon>
        <taxon>Spermatophyta</taxon>
        <taxon>Magnoliopsida</taxon>
        <taxon>eudicotyledons</taxon>
        <taxon>Gunneridae</taxon>
        <taxon>Pentapetalae</taxon>
        <taxon>asterids</taxon>
        <taxon>lamiids</taxon>
        <taxon>Solanales</taxon>
        <taxon>Solanaceae</taxon>
        <taxon>Nicotianoideae</taxon>
        <taxon>Nicotianeae</taxon>
        <taxon>Nicotiana</taxon>
    </lineage>
</organism>
<proteinExistence type="predicted"/>
<reference evidence="2" key="2">
    <citation type="submission" date="2025-08" db="UniProtKB">
        <authorList>
            <consortium name="RefSeq"/>
        </authorList>
    </citation>
    <scope>IDENTIFICATION</scope>
    <source>
        <tissue evidence="2">Leaf</tissue>
    </source>
</reference>
<evidence type="ECO:0000313" key="1">
    <source>
        <dbReference type="Proteomes" id="UP000790787"/>
    </source>
</evidence>
<gene>
    <name evidence="2" type="primary">LOC107831562</name>
</gene>
<protein>
    <submittedName>
        <fullName evidence="2">Beta-glucosidase 11</fullName>
    </submittedName>
</protein>
<dbReference type="Proteomes" id="UP000790787">
    <property type="component" value="Chromosome 22"/>
</dbReference>
<keyword evidence="1" id="KW-1185">Reference proteome</keyword>
<dbReference type="RefSeq" id="XP_075100926.1">
    <property type="nucleotide sequence ID" value="XM_075244825.1"/>
</dbReference>